<dbReference type="GO" id="GO:0016020">
    <property type="term" value="C:membrane"/>
    <property type="evidence" value="ECO:0007669"/>
    <property type="project" value="UniProtKB-SubCell"/>
</dbReference>
<evidence type="ECO:0000256" key="8">
    <source>
        <dbReference type="ARBA" id="ARBA00023098"/>
    </source>
</evidence>
<dbReference type="VEuPathDB" id="FungiDB:SPPG_07396"/>
<keyword evidence="8" id="KW-0443">Lipid metabolism</keyword>
<evidence type="ECO:0000256" key="2">
    <source>
        <dbReference type="ARBA" id="ARBA00008337"/>
    </source>
</evidence>
<dbReference type="GO" id="GO:0004769">
    <property type="term" value="F:steroid Delta-isomerase activity"/>
    <property type="evidence" value="ECO:0007669"/>
    <property type="project" value="TreeGrafter"/>
</dbReference>
<evidence type="ECO:0000256" key="14">
    <source>
        <dbReference type="SAM" id="Phobius"/>
    </source>
</evidence>
<evidence type="ECO:0000256" key="13">
    <source>
        <dbReference type="PROSITE-ProRule" id="PRU01087"/>
    </source>
</evidence>
<dbReference type="OrthoDB" id="58557at2759"/>
<dbReference type="GO" id="GO:0016126">
    <property type="term" value="P:sterol biosynthetic process"/>
    <property type="evidence" value="ECO:0007669"/>
    <property type="project" value="UniProtKB-KW"/>
</dbReference>
<dbReference type="GO" id="GO:0005783">
    <property type="term" value="C:endoplasmic reticulum"/>
    <property type="evidence" value="ECO:0007669"/>
    <property type="project" value="TreeGrafter"/>
</dbReference>
<dbReference type="AlphaFoldDB" id="A0A0L0H7G0"/>
<comment type="subcellular location">
    <subcellularLocation>
        <location evidence="1">Membrane</location>
        <topology evidence="1">Multi-pass membrane protein</topology>
    </subcellularLocation>
</comment>
<feature type="transmembrane region" description="Helical" evidence="14">
    <location>
        <begin position="182"/>
        <end position="202"/>
    </location>
</feature>
<keyword evidence="7" id="KW-0756">Sterol biosynthesis</keyword>
<evidence type="ECO:0000256" key="10">
    <source>
        <dbReference type="ARBA" id="ARBA00023166"/>
    </source>
</evidence>
<comment type="similarity">
    <text evidence="2">Belongs to the EBP family.</text>
</comment>
<keyword evidence="5" id="KW-0752">Steroid biosynthesis</keyword>
<feature type="transmembrane region" description="Helical" evidence="14">
    <location>
        <begin position="32"/>
        <end position="51"/>
    </location>
</feature>
<accession>A0A0L0H7G0</accession>
<keyword evidence="11" id="KW-0753">Steroid metabolism</keyword>
<dbReference type="PANTHER" id="PTHR14207">
    <property type="entry name" value="STEROL ISOMERASE"/>
    <property type="match status" value="1"/>
</dbReference>
<keyword evidence="10" id="KW-1207">Sterol metabolism</keyword>
<dbReference type="InterPro" id="IPR007905">
    <property type="entry name" value="EBP"/>
</dbReference>
<gene>
    <name evidence="16" type="ORF">SPPG_07396</name>
</gene>
<keyword evidence="12" id="KW-0413">Isomerase</keyword>
<keyword evidence="4 13" id="KW-0812">Transmembrane</keyword>
<evidence type="ECO:0000256" key="5">
    <source>
        <dbReference type="ARBA" id="ARBA00022955"/>
    </source>
</evidence>
<keyword evidence="17" id="KW-1185">Reference proteome</keyword>
<dbReference type="GeneID" id="27690616"/>
<protein>
    <recommendedName>
        <fullName evidence="15">EXPERA domain-containing protein</fullName>
    </recommendedName>
</protein>
<dbReference type="Pfam" id="PF05241">
    <property type="entry name" value="EBP"/>
    <property type="match status" value="1"/>
</dbReference>
<dbReference type="EMBL" id="KQ257464">
    <property type="protein sequence ID" value="KNC97480.1"/>
    <property type="molecule type" value="Genomic_DNA"/>
</dbReference>
<dbReference type="GO" id="GO:0047750">
    <property type="term" value="F:cholestenol delta-isomerase activity"/>
    <property type="evidence" value="ECO:0007669"/>
    <property type="project" value="InterPro"/>
</dbReference>
<dbReference type="eggNOG" id="KOG4826">
    <property type="taxonomic scope" value="Eukaryota"/>
</dbReference>
<dbReference type="PROSITE" id="PS51751">
    <property type="entry name" value="EXPERA"/>
    <property type="match status" value="1"/>
</dbReference>
<evidence type="ECO:0000256" key="11">
    <source>
        <dbReference type="ARBA" id="ARBA00023221"/>
    </source>
</evidence>
<dbReference type="STRING" id="645134.A0A0L0H7G0"/>
<evidence type="ECO:0000256" key="3">
    <source>
        <dbReference type="ARBA" id="ARBA00022516"/>
    </source>
</evidence>
<evidence type="ECO:0000313" key="16">
    <source>
        <dbReference type="EMBL" id="KNC97480.1"/>
    </source>
</evidence>
<dbReference type="OMA" id="CIAVQHP"/>
<evidence type="ECO:0000256" key="9">
    <source>
        <dbReference type="ARBA" id="ARBA00023136"/>
    </source>
</evidence>
<keyword evidence="9 13" id="KW-0472">Membrane</keyword>
<evidence type="ECO:0000313" key="17">
    <source>
        <dbReference type="Proteomes" id="UP000053201"/>
    </source>
</evidence>
<reference evidence="16 17" key="1">
    <citation type="submission" date="2009-08" db="EMBL/GenBank/DDBJ databases">
        <title>The Genome Sequence of Spizellomyces punctatus strain DAOM BR117.</title>
        <authorList>
            <consortium name="The Broad Institute Genome Sequencing Platform"/>
            <person name="Russ C."/>
            <person name="Cuomo C."/>
            <person name="Shea T."/>
            <person name="Young S.K."/>
            <person name="Zeng Q."/>
            <person name="Koehrsen M."/>
            <person name="Haas B."/>
            <person name="Borodovsky M."/>
            <person name="Guigo R."/>
            <person name="Alvarado L."/>
            <person name="Berlin A."/>
            <person name="Bochicchio J."/>
            <person name="Borenstein D."/>
            <person name="Chapman S."/>
            <person name="Chen Z."/>
            <person name="Engels R."/>
            <person name="Freedman E."/>
            <person name="Gellesch M."/>
            <person name="Goldberg J."/>
            <person name="Griggs A."/>
            <person name="Gujja S."/>
            <person name="Heiman D."/>
            <person name="Hepburn T."/>
            <person name="Howarth C."/>
            <person name="Jen D."/>
            <person name="Larson L."/>
            <person name="Lewis B."/>
            <person name="Mehta T."/>
            <person name="Park D."/>
            <person name="Pearson M."/>
            <person name="Roberts A."/>
            <person name="Saif S."/>
            <person name="Shenoy N."/>
            <person name="Sisk P."/>
            <person name="Stolte C."/>
            <person name="Sykes S."/>
            <person name="Thomson T."/>
            <person name="Walk T."/>
            <person name="White J."/>
            <person name="Yandava C."/>
            <person name="Burger G."/>
            <person name="Gray M.W."/>
            <person name="Holland P.W.H."/>
            <person name="King N."/>
            <person name="Lang F.B.F."/>
            <person name="Roger A.J."/>
            <person name="Ruiz-Trillo I."/>
            <person name="Lander E."/>
            <person name="Nusbaum C."/>
        </authorList>
    </citation>
    <scope>NUCLEOTIDE SEQUENCE [LARGE SCALE GENOMIC DNA]</scope>
    <source>
        <strain evidence="16 17">DAOM BR117</strain>
    </source>
</reference>
<dbReference type="PANTHER" id="PTHR14207:SF0">
    <property type="entry name" value="3-BETA-HYDROXYSTEROID-DELTA(8),DELTA(7)-ISOMERASE"/>
    <property type="match status" value="1"/>
</dbReference>
<evidence type="ECO:0000256" key="4">
    <source>
        <dbReference type="ARBA" id="ARBA00022692"/>
    </source>
</evidence>
<evidence type="ECO:0000256" key="6">
    <source>
        <dbReference type="ARBA" id="ARBA00022989"/>
    </source>
</evidence>
<evidence type="ECO:0000256" key="7">
    <source>
        <dbReference type="ARBA" id="ARBA00023011"/>
    </source>
</evidence>
<name>A0A0L0H7G0_SPIPD</name>
<dbReference type="InParanoid" id="A0A0L0H7G0"/>
<evidence type="ECO:0000256" key="12">
    <source>
        <dbReference type="ARBA" id="ARBA00023235"/>
    </source>
</evidence>
<keyword evidence="3" id="KW-0444">Lipid biosynthesis</keyword>
<dbReference type="GO" id="GO:0000247">
    <property type="term" value="F:C-8 sterol isomerase activity"/>
    <property type="evidence" value="ECO:0007669"/>
    <property type="project" value="TreeGrafter"/>
</dbReference>
<feature type="domain" description="EXPERA" evidence="15">
    <location>
        <begin position="59"/>
        <end position="201"/>
    </location>
</feature>
<evidence type="ECO:0000256" key="1">
    <source>
        <dbReference type="ARBA" id="ARBA00004141"/>
    </source>
</evidence>
<proteinExistence type="inferred from homology"/>
<dbReference type="RefSeq" id="XP_016605520.1">
    <property type="nucleotide sequence ID" value="XM_016755564.1"/>
</dbReference>
<feature type="transmembrane region" description="Helical" evidence="14">
    <location>
        <begin position="115"/>
        <end position="139"/>
    </location>
</feature>
<feature type="transmembrane region" description="Helical" evidence="14">
    <location>
        <begin position="63"/>
        <end position="83"/>
    </location>
</feature>
<keyword evidence="6 13" id="KW-1133">Transmembrane helix</keyword>
<organism evidence="16 17">
    <name type="scientific">Spizellomyces punctatus (strain DAOM BR117)</name>
    <dbReference type="NCBI Taxonomy" id="645134"/>
    <lineage>
        <taxon>Eukaryota</taxon>
        <taxon>Fungi</taxon>
        <taxon>Fungi incertae sedis</taxon>
        <taxon>Chytridiomycota</taxon>
        <taxon>Chytridiomycota incertae sedis</taxon>
        <taxon>Chytridiomycetes</taxon>
        <taxon>Spizellomycetales</taxon>
        <taxon>Spizellomycetaceae</taxon>
        <taxon>Spizellomyces</taxon>
    </lineage>
</organism>
<sequence length="224" mass="25833">MAINMTTLKHPYYPPHLDLPHYTVPTMPMQQILTIFFSTVLVILLTSYSIISRSETTFGRKLVFLWFISCGFIHWGLEGYFAYNHKEIAGQSFVLAELWKEYAYSDSRYMSGDSFVVVMESVTAFLWGPLSFLTAYLIFNNSPVAPILEFLVSTGQLYGDVLYYATTLIEGAPHCSPSPYHFWFYFVFMNAFWIVIPLTIMWNSARRMHRAMCLTQGKGKGKLE</sequence>
<dbReference type="InterPro" id="IPR033118">
    <property type="entry name" value="EXPERA"/>
</dbReference>
<evidence type="ECO:0000259" key="15">
    <source>
        <dbReference type="PROSITE" id="PS51751"/>
    </source>
</evidence>
<dbReference type="Proteomes" id="UP000053201">
    <property type="component" value="Unassembled WGS sequence"/>
</dbReference>